<proteinExistence type="predicted"/>
<protein>
    <submittedName>
        <fullName evidence="2">Thermopsin</fullName>
    </submittedName>
</protein>
<dbReference type="AlphaFoldDB" id="A0A8G2FXB1"/>
<name>A0A8G2FXB1_PICTO</name>
<sequence length="765" mass="83233">MGKSRIVRTNVSVILIVLLTVSGMLSFPLITGGHAATSTAPAVIKELPQTYAAEKSSTSMQSNQINVFQYNSKEPAPMGIADYGIGYNNESYEYNTTSFLGIANINYLCTYNNSLSNASKFMSFQLNINLVFYEGDTEYVYWVQDVAFLNTSSGNHLIYFIDNVWNSSAPNANMHNSTISGNGTVGNSSGTYFYYDYASSSLPGNCIDLQYPSTIEFKIVSAITSNDQPEVIFMYNDGHGWVTYDNVVFKFVNDLTSDCGFVVNGNNYNPHGDYYDAALILGGPGDGSQTNDISSNIQLQLEYWNGHNYQEILNAYNYGSDTAEGICNVSDSAAYYTYNGTLFSEVTNGTGSLGQIYNQYDIGIINLTSNLKSGSLVVNGTSYNFVNCDVNITLAPGYYDLQLYNSEGVLVAQGDFNLTAGEYLPLSASISYYTVSFTESNLPSNTIWYVNLSNGQSFSSSTNVISFTEPDGTYSYTIATTNKIYSPSPFSGSFTVNGKSVSESVIFSLVKYNITFTETGLPSGTSWILVFDNHSYTLTNTSYVFSLTNGTYSYSATSKDYKNISGTFTVSGSSKSISLTFTLQTYNITFTETGLPSGTSWTLDFNGNTHSLTNTSYTFKLTNGTYSYSATSKDYKNISGSVTVNGASKTVDLSFILQTYTVTFTETGLPSGTAWYVILNNINESSNTNTIIFSIQNGTYAYKIGNIPGYSVSSGSIVVNGNNISKTITYTKNAVSGINIGEYIIAGIIIIAVIGAIIVLIRKRK</sequence>
<organism evidence="2 3">
    <name type="scientific">Picrophilus torridus (strain ATCC 700027 / DSM 9790 / JCM 10055 / NBRC 100828 / KAW 2/3)</name>
    <dbReference type="NCBI Taxonomy" id="1122961"/>
    <lineage>
        <taxon>Archaea</taxon>
        <taxon>Methanobacteriati</taxon>
        <taxon>Thermoplasmatota</taxon>
        <taxon>Thermoplasmata</taxon>
        <taxon>Thermoplasmatales</taxon>
        <taxon>Picrophilaceae</taxon>
        <taxon>Picrophilus</taxon>
    </lineage>
</organism>
<dbReference type="Proteomes" id="UP000192315">
    <property type="component" value="Unassembled WGS sequence"/>
</dbReference>
<accession>A0A8G2FXB1</accession>
<keyword evidence="1" id="KW-0472">Membrane</keyword>
<gene>
    <name evidence="2" type="ORF">SAMN02745355_1145</name>
</gene>
<keyword evidence="1" id="KW-0812">Transmembrane</keyword>
<feature type="transmembrane region" description="Helical" evidence="1">
    <location>
        <begin position="743"/>
        <end position="761"/>
    </location>
</feature>
<dbReference type="Pfam" id="PF05317">
    <property type="entry name" value="Thermopsin"/>
    <property type="match status" value="1"/>
</dbReference>
<comment type="caution">
    <text evidence="2">The sequence shown here is derived from an EMBL/GenBank/DDBJ whole genome shotgun (WGS) entry which is preliminary data.</text>
</comment>
<keyword evidence="3" id="KW-1185">Reference proteome</keyword>
<keyword evidence="1" id="KW-1133">Transmembrane helix</keyword>
<dbReference type="EMBL" id="FWYE01000003">
    <property type="protein sequence ID" value="SMD31221.1"/>
    <property type="molecule type" value="Genomic_DNA"/>
</dbReference>
<evidence type="ECO:0000313" key="2">
    <source>
        <dbReference type="EMBL" id="SMD31221.1"/>
    </source>
</evidence>
<evidence type="ECO:0000313" key="3">
    <source>
        <dbReference type="Proteomes" id="UP000192315"/>
    </source>
</evidence>
<dbReference type="InterPro" id="IPR007981">
    <property type="entry name" value="Peptidase_A5"/>
</dbReference>
<reference evidence="2 3" key="1">
    <citation type="submission" date="2017-04" db="EMBL/GenBank/DDBJ databases">
        <authorList>
            <person name="Varghese N."/>
            <person name="Submissions S."/>
        </authorList>
    </citation>
    <scope>NUCLEOTIDE SEQUENCE [LARGE SCALE GENOMIC DNA]</scope>
    <source>
        <strain evidence="2 3">DSM 9789</strain>
    </source>
</reference>
<evidence type="ECO:0000256" key="1">
    <source>
        <dbReference type="SAM" id="Phobius"/>
    </source>
</evidence>